<dbReference type="GeneID" id="14891367"/>
<reference evidence="1 2" key="1">
    <citation type="submission" date="2012-10" db="EMBL/GenBank/DDBJ databases">
        <authorList>
            <person name="Zafar N."/>
            <person name="Inman J."/>
            <person name="Hall N."/>
            <person name="Lorenzi H."/>
            <person name="Caler E."/>
        </authorList>
    </citation>
    <scope>NUCLEOTIDE SEQUENCE [LARGE SCALE GENOMIC DNA]</scope>
    <source>
        <strain evidence="1 2">IP1</strain>
    </source>
</reference>
<evidence type="ECO:0000313" key="2">
    <source>
        <dbReference type="Proteomes" id="UP000014680"/>
    </source>
</evidence>
<gene>
    <name evidence="1" type="ORF">EIN_444170</name>
</gene>
<proteinExistence type="predicted"/>
<dbReference type="EMBL" id="KB206373">
    <property type="protein sequence ID" value="ELP92387.1"/>
    <property type="molecule type" value="Genomic_DNA"/>
</dbReference>
<sequence>MKIVSESVNSLEFYSIETLNNDNNMDNNYNDFRKIEDDEKGEETEFDANLFFDLNHDEEKLEKNRQQNVEMVTSEEELFNYNEEENLFNRVQKEKVEEIKNEFIEFENHTFKIFKTIGMKEVDIDELSETIRRFSYIENNKKKRQFSLNHYIVAFDSMFSGEFKSLNKRELGLLVVKQRKMVDYIINEITNRVAMSASDKKAIKLCIEISFAGLSRNSLNRAKTLAISQKTGNQIIGANEKERKNREAQKLEHECVAISVDSTTKDDIEIICDDASSSWKEKYRITSFTSSIQRRNNSRCSCCVVSTKTK</sequence>
<protein>
    <submittedName>
        <fullName evidence="1">Uncharacterized protein</fullName>
    </submittedName>
</protein>
<organism evidence="1 2">
    <name type="scientific">Entamoeba invadens IP1</name>
    <dbReference type="NCBI Taxonomy" id="370355"/>
    <lineage>
        <taxon>Eukaryota</taxon>
        <taxon>Amoebozoa</taxon>
        <taxon>Evosea</taxon>
        <taxon>Archamoebae</taxon>
        <taxon>Mastigamoebida</taxon>
        <taxon>Entamoebidae</taxon>
        <taxon>Entamoeba</taxon>
    </lineage>
</organism>
<dbReference type="KEGG" id="eiv:EIN_444170"/>
<accession>A0A0A1UB39</accession>
<dbReference type="AlphaFoldDB" id="A0A0A1UB39"/>
<keyword evidence="2" id="KW-1185">Reference proteome</keyword>
<evidence type="ECO:0000313" key="1">
    <source>
        <dbReference type="EMBL" id="ELP92387.1"/>
    </source>
</evidence>
<dbReference type="VEuPathDB" id="AmoebaDB:EIN_444170"/>
<name>A0A0A1UB39_ENTIV</name>
<dbReference type="RefSeq" id="XP_004259158.1">
    <property type="nucleotide sequence ID" value="XM_004259110.1"/>
</dbReference>
<dbReference type="Proteomes" id="UP000014680">
    <property type="component" value="Unassembled WGS sequence"/>
</dbReference>